<keyword evidence="2" id="KW-1185">Reference proteome</keyword>
<organism evidence="1 2">
    <name type="scientific">Bradyrhizobium nanningense</name>
    <dbReference type="NCBI Taxonomy" id="1325118"/>
    <lineage>
        <taxon>Bacteria</taxon>
        <taxon>Pseudomonadati</taxon>
        <taxon>Pseudomonadota</taxon>
        <taxon>Alphaproteobacteria</taxon>
        <taxon>Hyphomicrobiales</taxon>
        <taxon>Nitrobacteraceae</taxon>
        <taxon>Bradyrhizobium</taxon>
    </lineage>
</organism>
<dbReference type="RefSeq" id="WP_128916210.1">
    <property type="nucleotide sequence ID" value="NZ_LBJC01000077.1"/>
</dbReference>
<dbReference type="EMBL" id="LBJQ01000005">
    <property type="protein sequence ID" value="RXH38430.1"/>
    <property type="molecule type" value="Genomic_DNA"/>
</dbReference>
<name>A0A4Q0SIN2_9BRAD</name>
<gene>
    <name evidence="1" type="ORF">XH99_01410</name>
</gene>
<comment type="caution">
    <text evidence="1">The sequence shown here is derived from an EMBL/GenBank/DDBJ whole genome shotgun (WGS) entry which is preliminary data.</text>
</comment>
<dbReference type="InterPro" id="IPR038282">
    <property type="entry name" value="DUF2267_sf"/>
</dbReference>
<dbReference type="OrthoDB" id="20942at2"/>
<evidence type="ECO:0008006" key="3">
    <source>
        <dbReference type="Google" id="ProtNLM"/>
    </source>
</evidence>
<reference evidence="1 2" key="1">
    <citation type="submission" date="2015-04" db="EMBL/GenBank/DDBJ databases">
        <title>Comparative genomics of rhizobia nodulating Arachis hypogaea in China.</title>
        <authorList>
            <person name="Li Y."/>
        </authorList>
    </citation>
    <scope>NUCLEOTIDE SEQUENCE [LARGE SCALE GENOMIC DNA]</scope>
    <source>
        <strain evidence="1 2">CCBAU 51757</strain>
    </source>
</reference>
<dbReference type="Pfam" id="PF10025">
    <property type="entry name" value="DUF2267"/>
    <property type="match status" value="1"/>
</dbReference>
<accession>A0A4Q0SIN2</accession>
<dbReference type="InterPro" id="IPR018727">
    <property type="entry name" value="DUF2267"/>
</dbReference>
<sequence>MSTSTGVTALDHTVQETNVWLKAIDEQLALENRHHAYSALRAVLHALRDRLPPEVAVKLGAQLPIMVRGIYYEGWHMAGTPTKERHVEEFAEHIVRELPPQFPINPLAAARGVYEVLWERLDQGEFEKLMAHLPLSLRNLQG</sequence>
<evidence type="ECO:0000313" key="2">
    <source>
        <dbReference type="Proteomes" id="UP000289546"/>
    </source>
</evidence>
<dbReference type="Gene3D" id="1.10.490.110">
    <property type="entry name" value="Uncharacterized conserved protein DUF2267"/>
    <property type="match status" value="1"/>
</dbReference>
<dbReference type="Proteomes" id="UP000289546">
    <property type="component" value="Unassembled WGS sequence"/>
</dbReference>
<dbReference type="AlphaFoldDB" id="A0A4Q0SIN2"/>
<proteinExistence type="predicted"/>
<protein>
    <recommendedName>
        <fullName evidence="3">DUF2267 domain-containing protein</fullName>
    </recommendedName>
</protein>
<evidence type="ECO:0000313" key="1">
    <source>
        <dbReference type="EMBL" id="RXH38430.1"/>
    </source>
</evidence>